<sequence length="732" mass="84189">MQFLIAHFNMSSFLIEVDMFDKVAWLLSQARALVEKNSNLFLDASTLTDYVTSMELAQEVETLNNLLTEDKQNFPSRFREQAIKRATCNRDSSLSLVADPTGFCNQLYWNIAKLLVKEEKQTFGNMLSVLQPEITTFIELEFYFENNLKKPKIQDAKIRLYERPITELTTIGEANDLTNFVVYKSCLFDVRKIANLNFPLQQTFFRTLKESYPEFVSGVYRHNRALIALHEQLQLLDGAGQTPREAISALREKFVAGGESITGATYATAAANQAFHKDFLGYLEALPVTFRENLLAATTKNGISLRSIVNALHDGECVEVTSTDLKAILKNPANKEILDSNPFWSHEAQKALESQYAKTSLLTMRERETGILPAYYLSQIFNYLEIDDVEACLSLLLVCPPSLYARLLKEVQVQKFYAQELGTTLQSALTDAQHLALSDALFVSRDNLGFENVFIFAICSNYQNLLRQLLRSIDIDQRLAVLHQFDTNRKKLLDLLFAYPEALEIVIQELSVNDRRKFYIEKNNNGMPLLQEAYFYKAMEILLKHLPEEHAFEIIMQKDTLGNNLLHYARYNEQRLSRLIQAIPESKRLEAIREKNQRGQTLLAIGLWRVELIRVILQELPNKGITEEKLELHYIIHTLIGNIEKGLDRETSGAGSQKVRLLYQIQDELLENEDKNITEFIKDILDICHIKRHSIHFWAQPNSVNEFLGMVRDRNLPLPETMEPEPRFCFFG</sequence>
<organism evidence="1 2">
    <name type="scientific">Legionella jamestowniensis</name>
    <dbReference type="NCBI Taxonomy" id="455"/>
    <lineage>
        <taxon>Bacteria</taxon>
        <taxon>Pseudomonadati</taxon>
        <taxon>Pseudomonadota</taxon>
        <taxon>Gammaproteobacteria</taxon>
        <taxon>Legionellales</taxon>
        <taxon>Legionellaceae</taxon>
        <taxon>Legionella</taxon>
    </lineage>
</organism>
<dbReference type="EMBL" id="LYOZ01000001">
    <property type="protein sequence ID" value="OCH99518.1"/>
    <property type="molecule type" value="Genomic_DNA"/>
</dbReference>
<name>A0ABX2XXY8_9GAMM</name>
<comment type="caution">
    <text evidence="1">The sequence shown here is derived from an EMBL/GenBank/DDBJ whole genome shotgun (WGS) entry which is preliminary data.</text>
</comment>
<evidence type="ECO:0000313" key="2">
    <source>
        <dbReference type="Proteomes" id="UP000093336"/>
    </source>
</evidence>
<evidence type="ECO:0000313" key="1">
    <source>
        <dbReference type="EMBL" id="OCH99518.1"/>
    </source>
</evidence>
<gene>
    <name evidence="1" type="ORF">A8135_07520</name>
</gene>
<evidence type="ECO:0008006" key="3">
    <source>
        <dbReference type="Google" id="ProtNLM"/>
    </source>
</evidence>
<proteinExistence type="predicted"/>
<protein>
    <recommendedName>
        <fullName evidence="3">Ankyrin repeats (3 copies)</fullName>
    </recommendedName>
</protein>
<keyword evidence="2" id="KW-1185">Reference proteome</keyword>
<dbReference type="Proteomes" id="UP000093336">
    <property type="component" value="Unassembled WGS sequence"/>
</dbReference>
<reference evidence="1 2" key="1">
    <citation type="submission" date="2016-05" db="EMBL/GenBank/DDBJ databases">
        <authorList>
            <person name="Prochazka B."/>
            <person name="Indra A."/>
            <person name="Hasenberger P."/>
            <person name="Blaschitz M."/>
            <person name="Wagner L."/>
            <person name="Wewalka G."/>
            <person name="Sorschag S."/>
            <person name="Schmid D."/>
            <person name="Ruppitsch W."/>
        </authorList>
    </citation>
    <scope>NUCLEOTIDE SEQUENCE [LARGE SCALE GENOMIC DNA]</scope>
    <source>
        <strain evidence="1 2">974010_12</strain>
    </source>
</reference>
<accession>A0ABX2XXY8</accession>